<evidence type="ECO:0008006" key="3">
    <source>
        <dbReference type="Google" id="ProtNLM"/>
    </source>
</evidence>
<dbReference type="Pfam" id="PF12663">
    <property type="entry name" value="DUF3788"/>
    <property type="match status" value="1"/>
</dbReference>
<dbReference type="KEGG" id="abat:CFX1CAM_2238"/>
<dbReference type="InterPro" id="IPR024265">
    <property type="entry name" value="DUF3788"/>
</dbReference>
<organism evidence="1 2">
    <name type="scientific">Candidatus Brevifilum fermentans</name>
    <dbReference type="NCBI Taxonomy" id="1986204"/>
    <lineage>
        <taxon>Bacteria</taxon>
        <taxon>Bacillati</taxon>
        <taxon>Chloroflexota</taxon>
        <taxon>Anaerolineae</taxon>
        <taxon>Anaerolineales</taxon>
        <taxon>Anaerolineaceae</taxon>
        <taxon>Candidatus Brevifilum</taxon>
    </lineage>
</organism>
<dbReference type="AlphaFoldDB" id="A0A1Y6K6P3"/>
<gene>
    <name evidence="1" type="ORF">CFX1CAM_2238</name>
</gene>
<name>A0A1Y6K6P3_9CHLR</name>
<keyword evidence="2" id="KW-1185">Reference proteome</keyword>
<proteinExistence type="predicted"/>
<dbReference type="EMBL" id="LT859958">
    <property type="protein sequence ID" value="SMX55303.1"/>
    <property type="molecule type" value="Genomic_DNA"/>
</dbReference>
<dbReference type="OrthoDB" id="9090890at2"/>
<dbReference type="Proteomes" id="UP000195514">
    <property type="component" value="Chromosome I"/>
</dbReference>
<dbReference type="RefSeq" id="WP_087863136.1">
    <property type="nucleotide sequence ID" value="NZ_LT859958.1"/>
</dbReference>
<evidence type="ECO:0000313" key="2">
    <source>
        <dbReference type="Proteomes" id="UP000195514"/>
    </source>
</evidence>
<protein>
    <recommendedName>
        <fullName evidence="3">DUF3788 domain-containing protein</fullName>
    </recommendedName>
</protein>
<reference evidence="2" key="1">
    <citation type="submission" date="2017-05" db="EMBL/GenBank/DDBJ databases">
        <authorList>
            <person name="Kirkegaard R."/>
            <person name="Mcilroy J S."/>
        </authorList>
    </citation>
    <scope>NUCLEOTIDE SEQUENCE [LARGE SCALE GENOMIC DNA]</scope>
</reference>
<evidence type="ECO:0000313" key="1">
    <source>
        <dbReference type="EMBL" id="SMX55303.1"/>
    </source>
</evidence>
<accession>A0A1Y6K6P3</accession>
<sequence>MTDERLLDRNNPPEPELIRQLIGDEAFSLWEQVNQYLQKQYPDFQGGMTYYNAQRGWGQDYRKGAQRLCMLFPERGGLTAFLTLSQDGEEAAQARIRYFNARLRTLLNQPSALPQGRWLWMRLEDYTDLVSLKLLLEITSSYPK</sequence>